<dbReference type="EMBL" id="CP116346">
    <property type="protein sequence ID" value="WIT12755.1"/>
    <property type="molecule type" value="Genomic_DNA"/>
</dbReference>
<proteinExistence type="predicted"/>
<organism evidence="2 3">
    <name type="scientific">Paucibacter sediminis</name>
    <dbReference type="NCBI Taxonomy" id="3019553"/>
    <lineage>
        <taxon>Bacteria</taxon>
        <taxon>Pseudomonadati</taxon>
        <taxon>Pseudomonadota</taxon>
        <taxon>Betaproteobacteria</taxon>
        <taxon>Burkholderiales</taxon>
        <taxon>Sphaerotilaceae</taxon>
        <taxon>Roseateles</taxon>
    </lineage>
</organism>
<dbReference type="Gene3D" id="1.25.40.10">
    <property type="entry name" value="Tetratricopeptide repeat domain"/>
    <property type="match status" value="2"/>
</dbReference>
<protein>
    <recommendedName>
        <fullName evidence="4">Tetratricopeptide repeat protein</fullName>
    </recommendedName>
</protein>
<evidence type="ECO:0000256" key="1">
    <source>
        <dbReference type="SAM" id="SignalP"/>
    </source>
</evidence>
<accession>A0AA95SPX2</accession>
<dbReference type="Proteomes" id="UP001177769">
    <property type="component" value="Chromosome"/>
</dbReference>
<feature type="signal peptide" evidence="1">
    <location>
        <begin position="1"/>
        <end position="29"/>
    </location>
</feature>
<name>A0AA95SPX2_9BURK</name>
<evidence type="ECO:0000313" key="3">
    <source>
        <dbReference type="Proteomes" id="UP001177769"/>
    </source>
</evidence>
<keyword evidence="1" id="KW-0732">Signal</keyword>
<reference evidence="2" key="1">
    <citation type="submission" date="2023-01" db="EMBL/GenBank/DDBJ databases">
        <title>Whole genome sequence of Paucibacter sp. S2-9 isolated from pond sediment.</title>
        <authorList>
            <person name="Jung J.Y."/>
        </authorList>
    </citation>
    <scope>NUCLEOTIDE SEQUENCE</scope>
    <source>
        <strain evidence="2">S2-9</strain>
    </source>
</reference>
<gene>
    <name evidence="2" type="ORF">PFX98_03835</name>
</gene>
<dbReference type="PANTHER" id="PTHR45588:SF1">
    <property type="entry name" value="WW DOMAIN-CONTAINING PROTEIN"/>
    <property type="match status" value="1"/>
</dbReference>
<sequence length="602" mass="64503">MDAAARPTYLKFTALSFALAGLFGSAELAAGSGAYDPLLSDPGNLLCTPAVAGRPPLLQQLVLAQAGTKSETKPFKPQPMQAASGEVPLYDNLGTLSLKVGTRDAKAQAYFDQGIRWAFAFNHAEAQRAFQAAQKADPKLAMAWWGEALVLGPNINAPMMPEAVAPALAALARAVELAPGAPPKDRALIAALQQRYSPDPKAERAALDAAFADAMKAVAAQYPADDTLLTLYAEAIMDTQPWDYWEAAGAKPKGRAGELLAVLEKVLARNPRHAGAIHLYIHAVEASTRPERALPHARRLAALMPGAGHVVHMPAHIYYRVGLYKESLEINKRAMAVDEQYFRSSPSDPMYRSAYYPHNIHFVLVSAQMGGDGPTAIEAAAKLDASLSDAVIAQFAVLEPIKAAPYLAHALFSAPEVILALKLPPKEQLLVAALAHYARALALAAKQDMGGAQREIDAIAALEQRADFKPYADWGVPGKEIVQTARLVASARLADARGDLPGAAKAYEEAVAIEDALAYMEPPYWYYPIRQSLGSVYLRQGKLDAAEQALRDSLARVRSNGWALAGLAEVYKRKGDAKAESLARQGFARAWLGGAPPDVARL</sequence>
<evidence type="ECO:0008006" key="4">
    <source>
        <dbReference type="Google" id="ProtNLM"/>
    </source>
</evidence>
<dbReference type="RefSeq" id="WP_285233856.1">
    <property type="nucleotide sequence ID" value="NZ_CP116346.1"/>
</dbReference>
<dbReference type="AlphaFoldDB" id="A0AA95SPX2"/>
<feature type="chain" id="PRO_5041649215" description="Tetratricopeptide repeat protein" evidence="1">
    <location>
        <begin position="30"/>
        <end position="602"/>
    </location>
</feature>
<keyword evidence="3" id="KW-1185">Reference proteome</keyword>
<dbReference type="KEGG" id="pais:PFX98_03835"/>
<dbReference type="InterPro" id="IPR011990">
    <property type="entry name" value="TPR-like_helical_dom_sf"/>
</dbReference>
<dbReference type="SUPFAM" id="SSF48452">
    <property type="entry name" value="TPR-like"/>
    <property type="match status" value="2"/>
</dbReference>
<evidence type="ECO:0000313" key="2">
    <source>
        <dbReference type="EMBL" id="WIT12755.1"/>
    </source>
</evidence>
<dbReference type="PANTHER" id="PTHR45588">
    <property type="entry name" value="TPR DOMAIN-CONTAINING PROTEIN"/>
    <property type="match status" value="1"/>
</dbReference>